<dbReference type="PRINTS" id="PR00505">
    <property type="entry name" value="D12N6MTFRASE"/>
</dbReference>
<evidence type="ECO:0000313" key="9">
    <source>
        <dbReference type="Proteomes" id="UP000287872"/>
    </source>
</evidence>
<keyword evidence="3" id="KW-0489">Methyltransferase</keyword>
<dbReference type="InterPro" id="IPR012263">
    <property type="entry name" value="M_m6A_EcoRV"/>
</dbReference>
<organism evidence="8 9">
    <name type="scientific">Clostridium tagluense</name>
    <dbReference type="NCBI Taxonomy" id="360422"/>
    <lineage>
        <taxon>Bacteria</taxon>
        <taxon>Bacillati</taxon>
        <taxon>Bacillota</taxon>
        <taxon>Clostridia</taxon>
        <taxon>Eubacteriales</taxon>
        <taxon>Clostridiaceae</taxon>
        <taxon>Clostridium</taxon>
    </lineage>
</organism>
<comment type="similarity">
    <text evidence="1">Belongs to the N(4)/N(6)-methyltransferase family.</text>
</comment>
<dbReference type="GO" id="GO:0009307">
    <property type="term" value="P:DNA restriction-modification system"/>
    <property type="evidence" value="ECO:0007669"/>
    <property type="project" value="InterPro"/>
</dbReference>
<dbReference type="InterPro" id="IPR012327">
    <property type="entry name" value="MeTrfase_D12"/>
</dbReference>
<feature type="binding site" evidence="7">
    <location>
        <position position="13"/>
    </location>
    <ligand>
        <name>S-adenosyl-L-methionine</name>
        <dbReference type="ChEBI" id="CHEBI:59789"/>
    </ligand>
</feature>
<dbReference type="GO" id="GO:0043565">
    <property type="term" value="F:sequence-specific DNA binding"/>
    <property type="evidence" value="ECO:0007669"/>
    <property type="project" value="TreeGrafter"/>
</dbReference>
<evidence type="ECO:0000256" key="6">
    <source>
        <dbReference type="ARBA" id="ARBA00047942"/>
    </source>
</evidence>
<dbReference type="InterPro" id="IPR029063">
    <property type="entry name" value="SAM-dependent_MTases_sf"/>
</dbReference>
<sequence length="274" mass="32353">MVMNSPIKWVGGKRNIKKLLVSLLPNNYQYVEVFGGAGWVLLDKEPSKIEVLNDINSDLINFYKVVKDKSKCDKLIEDLQTTLKSRELFNEYDLIYQTKQYESDIQQAKIFYYLLKLSFGGRINRNKNSFAIRNDGIKMINYDKFMAEFLELNERLQNVFIENADWEYILNKYDRKDGKGIFFLDPPYLETTEDDYNTTWNIESYVKLHSKLSNLKDRFILTCNDKPQLRELFKEFNIMDNQVHYSVCGTSDACKKYSELIITNYKIEDISKVS</sequence>
<comment type="catalytic activity">
    <reaction evidence="6">
        <text>a 2'-deoxyadenosine in DNA + S-adenosyl-L-methionine = an N(6)-methyl-2'-deoxyadenosine in DNA + S-adenosyl-L-homocysteine + H(+)</text>
        <dbReference type="Rhea" id="RHEA:15197"/>
        <dbReference type="Rhea" id="RHEA-COMP:12418"/>
        <dbReference type="Rhea" id="RHEA-COMP:12419"/>
        <dbReference type="ChEBI" id="CHEBI:15378"/>
        <dbReference type="ChEBI" id="CHEBI:57856"/>
        <dbReference type="ChEBI" id="CHEBI:59789"/>
        <dbReference type="ChEBI" id="CHEBI:90615"/>
        <dbReference type="ChEBI" id="CHEBI:90616"/>
        <dbReference type="EC" id="2.1.1.72"/>
    </reaction>
</comment>
<keyword evidence="4" id="KW-0808">Transferase</keyword>
<dbReference type="Gene3D" id="1.10.1020.10">
    <property type="entry name" value="Adenine-specific Methyltransferase, Domain 2"/>
    <property type="match status" value="1"/>
</dbReference>
<evidence type="ECO:0000256" key="7">
    <source>
        <dbReference type="PIRSR" id="PIRSR000398-1"/>
    </source>
</evidence>
<gene>
    <name evidence="8" type="ORF">Ctaglu_33000</name>
</gene>
<accession>A0A401UQ76</accession>
<dbReference type="AlphaFoldDB" id="A0A401UQ76"/>
<keyword evidence="8" id="KW-0378">Hydrolase</keyword>
<dbReference type="GO" id="GO:0006298">
    <property type="term" value="P:mismatch repair"/>
    <property type="evidence" value="ECO:0007669"/>
    <property type="project" value="TreeGrafter"/>
</dbReference>
<keyword evidence="5" id="KW-0949">S-adenosyl-L-methionine</keyword>
<dbReference type="GO" id="GO:0009007">
    <property type="term" value="F:site-specific DNA-methyltransferase (adenine-specific) activity"/>
    <property type="evidence" value="ECO:0007669"/>
    <property type="project" value="UniProtKB-EC"/>
</dbReference>
<evidence type="ECO:0000256" key="3">
    <source>
        <dbReference type="ARBA" id="ARBA00022603"/>
    </source>
</evidence>
<dbReference type="EC" id="2.1.1.72" evidence="2"/>
<feature type="binding site" evidence="7">
    <location>
        <position position="185"/>
    </location>
    <ligand>
        <name>S-adenosyl-L-methionine</name>
        <dbReference type="ChEBI" id="CHEBI:59789"/>
    </ligand>
</feature>
<feature type="binding site" evidence="7">
    <location>
        <position position="9"/>
    </location>
    <ligand>
        <name>S-adenosyl-L-methionine</name>
        <dbReference type="ChEBI" id="CHEBI:59789"/>
    </ligand>
</feature>
<dbReference type="NCBIfam" id="TIGR00571">
    <property type="entry name" value="dam"/>
    <property type="match status" value="1"/>
</dbReference>
<dbReference type="GO" id="GO:1904047">
    <property type="term" value="F:S-adenosyl-L-methionine binding"/>
    <property type="evidence" value="ECO:0007669"/>
    <property type="project" value="TreeGrafter"/>
</dbReference>
<dbReference type="InterPro" id="IPR023095">
    <property type="entry name" value="Ade_MeTrfase_dom_2"/>
</dbReference>
<dbReference type="OrthoDB" id="9805629at2"/>
<dbReference type="Proteomes" id="UP000287872">
    <property type="component" value="Unassembled WGS sequence"/>
</dbReference>
<dbReference type="GO" id="GO:0032259">
    <property type="term" value="P:methylation"/>
    <property type="evidence" value="ECO:0007669"/>
    <property type="project" value="UniProtKB-KW"/>
</dbReference>
<dbReference type="Gene3D" id="3.40.50.150">
    <property type="entry name" value="Vaccinia Virus protein VP39"/>
    <property type="match status" value="1"/>
</dbReference>
<evidence type="ECO:0000256" key="4">
    <source>
        <dbReference type="ARBA" id="ARBA00022679"/>
    </source>
</evidence>
<evidence type="ECO:0000256" key="2">
    <source>
        <dbReference type="ARBA" id="ARBA00011900"/>
    </source>
</evidence>
<evidence type="ECO:0000256" key="1">
    <source>
        <dbReference type="ARBA" id="ARBA00006594"/>
    </source>
</evidence>
<comment type="caution">
    <text evidence="8">The sequence shown here is derived from an EMBL/GenBank/DDBJ whole genome shotgun (WGS) entry which is preliminary data.</text>
</comment>
<keyword evidence="8" id="KW-0255">Endonuclease</keyword>
<keyword evidence="9" id="KW-1185">Reference proteome</keyword>
<dbReference type="PANTHER" id="PTHR30481">
    <property type="entry name" value="DNA ADENINE METHYLASE"/>
    <property type="match status" value="1"/>
</dbReference>
<protein>
    <recommendedName>
        <fullName evidence="2">site-specific DNA-methyltransferase (adenine-specific)</fullName>
        <ecNumber evidence="2">2.1.1.72</ecNumber>
    </recommendedName>
</protein>
<evidence type="ECO:0000313" key="8">
    <source>
        <dbReference type="EMBL" id="GCD11677.1"/>
    </source>
</evidence>
<evidence type="ECO:0000256" key="5">
    <source>
        <dbReference type="ARBA" id="ARBA00022691"/>
    </source>
</evidence>
<name>A0A401UQ76_9CLOT</name>
<reference evidence="8 9" key="1">
    <citation type="submission" date="2018-11" db="EMBL/GenBank/DDBJ databases">
        <title>Genome sequencing and assembly of Clostridium tagluense strain A121.</title>
        <authorList>
            <person name="Murakami T."/>
            <person name="Segawa T."/>
            <person name="Shcherbakova V.A."/>
            <person name="Mori H."/>
            <person name="Yoshimura Y."/>
        </authorList>
    </citation>
    <scope>NUCLEOTIDE SEQUENCE [LARGE SCALE GENOMIC DNA]</scope>
    <source>
        <strain evidence="8 9">A121</strain>
    </source>
</reference>
<dbReference type="SUPFAM" id="SSF53335">
    <property type="entry name" value="S-adenosyl-L-methionine-dependent methyltransferases"/>
    <property type="match status" value="1"/>
</dbReference>
<dbReference type="EMBL" id="BHYK01000021">
    <property type="protein sequence ID" value="GCD11677.1"/>
    <property type="molecule type" value="Genomic_DNA"/>
</dbReference>
<dbReference type="Pfam" id="PF02086">
    <property type="entry name" value="MethyltransfD12"/>
    <property type="match status" value="1"/>
</dbReference>
<proteinExistence type="inferred from homology"/>
<feature type="binding site" evidence="7">
    <location>
        <position position="54"/>
    </location>
    <ligand>
        <name>S-adenosyl-L-methionine</name>
        <dbReference type="ChEBI" id="CHEBI:59789"/>
    </ligand>
</feature>
<dbReference type="GO" id="GO:0004519">
    <property type="term" value="F:endonuclease activity"/>
    <property type="evidence" value="ECO:0007669"/>
    <property type="project" value="UniProtKB-KW"/>
</dbReference>
<dbReference type="PIRSF" id="PIRSF000398">
    <property type="entry name" value="M_m6A_EcoRV"/>
    <property type="match status" value="1"/>
</dbReference>
<keyword evidence="8" id="KW-0540">Nuclease</keyword>